<dbReference type="InterPro" id="IPR050300">
    <property type="entry name" value="GDXG_lipolytic_enzyme"/>
</dbReference>
<keyword evidence="4" id="KW-1185">Reference proteome</keyword>
<reference evidence="3" key="2">
    <citation type="submission" date="2020-09" db="EMBL/GenBank/DDBJ databases">
        <authorList>
            <person name="Sun Q."/>
            <person name="Ohkuma M."/>
        </authorList>
    </citation>
    <scope>NUCLEOTIDE SEQUENCE</scope>
    <source>
        <strain evidence="3">JCM 5069</strain>
    </source>
</reference>
<dbReference type="Pfam" id="PF07859">
    <property type="entry name" value="Abhydrolase_3"/>
    <property type="match status" value="1"/>
</dbReference>
<accession>A0A919KZ04</accession>
<evidence type="ECO:0000256" key="1">
    <source>
        <dbReference type="ARBA" id="ARBA00022801"/>
    </source>
</evidence>
<proteinExistence type="predicted"/>
<feature type="domain" description="Alpha/beta hydrolase fold-3" evidence="2">
    <location>
        <begin position="1"/>
        <end position="138"/>
    </location>
</feature>
<dbReference type="AlphaFoldDB" id="A0A919KZ04"/>
<dbReference type="EMBL" id="BNCD01000007">
    <property type="protein sequence ID" value="GHH78610.1"/>
    <property type="molecule type" value="Genomic_DNA"/>
</dbReference>
<dbReference type="GO" id="GO:0016787">
    <property type="term" value="F:hydrolase activity"/>
    <property type="evidence" value="ECO:0007669"/>
    <property type="project" value="UniProtKB-KW"/>
</dbReference>
<dbReference type="SUPFAM" id="SSF53474">
    <property type="entry name" value="alpha/beta-Hydrolases"/>
    <property type="match status" value="1"/>
</dbReference>
<keyword evidence="1" id="KW-0378">Hydrolase</keyword>
<dbReference type="InterPro" id="IPR029058">
    <property type="entry name" value="AB_hydrolase_fold"/>
</dbReference>
<dbReference type="Gene3D" id="3.40.50.1820">
    <property type="entry name" value="alpha/beta hydrolase"/>
    <property type="match status" value="1"/>
</dbReference>
<dbReference type="Proteomes" id="UP000603708">
    <property type="component" value="Unassembled WGS sequence"/>
</dbReference>
<dbReference type="PANTHER" id="PTHR48081">
    <property type="entry name" value="AB HYDROLASE SUPERFAMILY PROTEIN C4A8.06C"/>
    <property type="match status" value="1"/>
</dbReference>
<reference evidence="3" key="1">
    <citation type="journal article" date="2014" name="Int. J. Syst. Evol. Microbiol.">
        <title>Complete genome sequence of Corynebacterium casei LMG S-19264T (=DSM 44701T), isolated from a smear-ripened cheese.</title>
        <authorList>
            <consortium name="US DOE Joint Genome Institute (JGI-PGF)"/>
            <person name="Walter F."/>
            <person name="Albersmeier A."/>
            <person name="Kalinowski J."/>
            <person name="Ruckert C."/>
        </authorList>
    </citation>
    <scope>NUCLEOTIDE SEQUENCE</scope>
    <source>
        <strain evidence="3">JCM 5069</strain>
    </source>
</reference>
<evidence type="ECO:0000259" key="2">
    <source>
        <dbReference type="Pfam" id="PF07859"/>
    </source>
</evidence>
<protein>
    <recommendedName>
        <fullName evidence="2">Alpha/beta hydrolase fold-3 domain-containing protein</fullName>
    </recommendedName>
</protein>
<evidence type="ECO:0000313" key="4">
    <source>
        <dbReference type="Proteomes" id="UP000603708"/>
    </source>
</evidence>
<dbReference type="InterPro" id="IPR013094">
    <property type="entry name" value="AB_hydrolase_3"/>
</dbReference>
<dbReference type="PANTHER" id="PTHR48081:SF8">
    <property type="entry name" value="ALPHA_BETA HYDROLASE FOLD-3 DOMAIN-CONTAINING PROTEIN-RELATED"/>
    <property type="match status" value="1"/>
</dbReference>
<evidence type="ECO:0000313" key="3">
    <source>
        <dbReference type="EMBL" id="GHH78610.1"/>
    </source>
</evidence>
<sequence length="163" mass="17060">MCGDSAGAALATALTLLARDRGGPAICFQYLCSPALDDRLATASARHYTDTPVWNRRNAELSWAAYLGAGVPGSDGVPSHAAPGRAGAGELAGLPPAFVSVMQFDPLRDEGIAYAQALLAAGVHAELHVYPGTFHGAIMVEHAAVIRRVTQDADAALRRALWR</sequence>
<comment type="caution">
    <text evidence="3">The sequence shown here is derived from an EMBL/GenBank/DDBJ whole genome shotgun (WGS) entry which is preliminary data.</text>
</comment>
<gene>
    <name evidence="3" type="ORF">GCM10018793_29520</name>
</gene>
<organism evidence="3 4">
    <name type="scientific">Streptomyces sulfonofaciens</name>
    <dbReference type="NCBI Taxonomy" id="68272"/>
    <lineage>
        <taxon>Bacteria</taxon>
        <taxon>Bacillati</taxon>
        <taxon>Actinomycetota</taxon>
        <taxon>Actinomycetes</taxon>
        <taxon>Kitasatosporales</taxon>
        <taxon>Streptomycetaceae</taxon>
        <taxon>Streptomyces</taxon>
    </lineage>
</organism>
<name>A0A919KZ04_9ACTN</name>